<feature type="transmembrane region" description="Helical" evidence="3">
    <location>
        <begin position="163"/>
        <end position="186"/>
    </location>
</feature>
<comment type="subcellular location">
    <subcellularLocation>
        <location evidence="1">Endomembrane system</location>
        <topology evidence="1">Multi-pass membrane protein</topology>
    </subcellularLocation>
    <subcellularLocation>
        <location evidence="2">Membrane</location>
        <topology evidence="2">Multi-pass membrane protein</topology>
    </subcellularLocation>
</comment>
<feature type="transmembrane region" description="Helical" evidence="3">
    <location>
        <begin position="371"/>
        <end position="392"/>
    </location>
</feature>
<feature type="transmembrane region" description="Helical" evidence="3">
    <location>
        <begin position="76"/>
        <end position="99"/>
    </location>
</feature>
<feature type="transmembrane region" description="Helical" evidence="3">
    <location>
        <begin position="269"/>
        <end position="290"/>
    </location>
</feature>
<evidence type="ECO:0000313" key="7">
    <source>
        <dbReference type="Proteomes" id="UP000035579"/>
    </source>
</evidence>
<dbReference type="PANTHER" id="PTHR43507">
    <property type="entry name" value="NADH-UBIQUINONE OXIDOREDUCTASE CHAIN 4"/>
    <property type="match status" value="1"/>
</dbReference>
<evidence type="ECO:0000256" key="2">
    <source>
        <dbReference type="RuleBase" id="RU000320"/>
    </source>
</evidence>
<evidence type="ECO:0000259" key="4">
    <source>
        <dbReference type="Pfam" id="PF00361"/>
    </source>
</evidence>
<evidence type="ECO:0000313" key="5">
    <source>
        <dbReference type="EMBL" id="AKJ00289.1"/>
    </source>
</evidence>
<keyword evidence="8" id="KW-1185">Reference proteome</keyword>
<name>A0AAC8Q381_9BACT</name>
<keyword evidence="3" id="KW-1133">Transmembrane helix</keyword>
<keyword evidence="2 3" id="KW-0812">Transmembrane</keyword>
<feature type="domain" description="NADH:quinone oxidoreductase/Mrp antiporter transmembrane" evidence="4">
    <location>
        <begin position="128"/>
        <end position="416"/>
    </location>
</feature>
<dbReference type="PRINTS" id="PR01437">
    <property type="entry name" value="NUOXDRDTASE4"/>
</dbReference>
<gene>
    <name evidence="5" type="ORF">AA314_01915</name>
    <name evidence="6" type="ORF">ATI61_104304</name>
</gene>
<feature type="transmembrane region" description="Helical" evidence="3">
    <location>
        <begin position="119"/>
        <end position="142"/>
    </location>
</feature>
<feature type="transmembrane region" description="Helical" evidence="3">
    <location>
        <begin position="206"/>
        <end position="229"/>
    </location>
</feature>
<dbReference type="EMBL" id="QUMU01000004">
    <property type="protein sequence ID" value="REG33014.1"/>
    <property type="molecule type" value="Genomic_DNA"/>
</dbReference>
<dbReference type="InterPro" id="IPR003918">
    <property type="entry name" value="NADH_UbQ_OxRdtase"/>
</dbReference>
<keyword evidence="3" id="KW-0472">Membrane</keyword>
<feature type="transmembrane region" description="Helical" evidence="3">
    <location>
        <begin position="324"/>
        <end position="350"/>
    </location>
</feature>
<evidence type="ECO:0000256" key="1">
    <source>
        <dbReference type="ARBA" id="ARBA00004127"/>
    </source>
</evidence>
<protein>
    <submittedName>
        <fullName evidence="5">NADH-ubiquinone oxidoreductase chain M</fullName>
    </submittedName>
    <submittedName>
        <fullName evidence="6">NADH:ubiquinone oxidoreductase subunit 4 (Subunit M)</fullName>
    </submittedName>
</protein>
<dbReference type="PANTHER" id="PTHR43507:SF1">
    <property type="entry name" value="NADH-UBIQUINONE OXIDOREDUCTASE CHAIN 4"/>
    <property type="match status" value="1"/>
</dbReference>
<reference evidence="6 8" key="2">
    <citation type="submission" date="2018-08" db="EMBL/GenBank/DDBJ databases">
        <title>Genomic Encyclopedia of Archaeal and Bacterial Type Strains, Phase II (KMG-II): from individual species to whole genera.</title>
        <authorList>
            <person name="Goeker M."/>
        </authorList>
    </citation>
    <scope>NUCLEOTIDE SEQUENCE [LARGE SCALE GENOMIC DNA]</scope>
    <source>
        <strain evidence="6 8">DSM 2261</strain>
    </source>
</reference>
<proteinExistence type="predicted"/>
<feature type="transmembrane region" description="Helical" evidence="3">
    <location>
        <begin position="404"/>
        <end position="424"/>
    </location>
</feature>
<dbReference type="GO" id="GO:0012505">
    <property type="term" value="C:endomembrane system"/>
    <property type="evidence" value="ECO:0007669"/>
    <property type="project" value="UniProtKB-SubCell"/>
</dbReference>
<dbReference type="GO" id="GO:0008137">
    <property type="term" value="F:NADH dehydrogenase (ubiquinone) activity"/>
    <property type="evidence" value="ECO:0007669"/>
    <property type="project" value="InterPro"/>
</dbReference>
<feature type="transmembrane region" description="Helical" evidence="3">
    <location>
        <begin position="455"/>
        <end position="474"/>
    </location>
</feature>
<organism evidence="5 7">
    <name type="scientific">Archangium gephyra</name>
    <dbReference type="NCBI Taxonomy" id="48"/>
    <lineage>
        <taxon>Bacteria</taxon>
        <taxon>Pseudomonadati</taxon>
        <taxon>Myxococcota</taxon>
        <taxon>Myxococcia</taxon>
        <taxon>Myxococcales</taxon>
        <taxon>Cystobacterineae</taxon>
        <taxon>Archangiaceae</taxon>
        <taxon>Archangium</taxon>
    </lineage>
</organism>
<dbReference type="AlphaFoldDB" id="A0AAC8Q381"/>
<dbReference type="Pfam" id="PF00361">
    <property type="entry name" value="Proton_antipo_M"/>
    <property type="match status" value="1"/>
</dbReference>
<dbReference type="GO" id="GO:0016020">
    <property type="term" value="C:membrane"/>
    <property type="evidence" value="ECO:0007669"/>
    <property type="project" value="UniProtKB-SubCell"/>
</dbReference>
<feature type="transmembrane region" description="Helical" evidence="3">
    <location>
        <begin position="302"/>
        <end position="318"/>
    </location>
</feature>
<dbReference type="GO" id="GO:0048039">
    <property type="term" value="F:ubiquinone binding"/>
    <property type="evidence" value="ECO:0007669"/>
    <property type="project" value="TreeGrafter"/>
</dbReference>
<dbReference type="GO" id="GO:0003954">
    <property type="term" value="F:NADH dehydrogenase activity"/>
    <property type="evidence" value="ECO:0007669"/>
    <property type="project" value="TreeGrafter"/>
</dbReference>
<dbReference type="InterPro" id="IPR001750">
    <property type="entry name" value="ND/Mrp_TM"/>
</dbReference>
<feature type="transmembrane region" description="Helical" evidence="3">
    <location>
        <begin position="35"/>
        <end position="55"/>
    </location>
</feature>
<sequence length="506" mass="52978">MQASVLLLLSMMVLLPALGAAGLGRVVSPERARRVAVTVASLTLVLALGVLVLVQNSAGARMMASEGQVLGLSLRLEVNGMSVVALLLTALLTLGQVGAGPRQMLDLATLRALLLTESAALAFFCVQDVGLMLVFWVAMLLPAEVLISRRAKAQREARALRTFRIYLLAGSLPLLAAVVLLGLPGWQSGAEAPLGLSELLARGIPAPRQTAILALMVLAVAFRMAVVPFHSWLPVLLARGPFGVGLLMVNAHTGLYLLVRVVMPLLPEAWTAFSPLLEGVGLFCAFYGAVLALSQVDLRRTVGFLLVSQSGLMLAGLAERNTESLAGALLQSVAAAVPLTGLMLVVRAIEVRTGTTDMTRLGGLVRRGPRMAALFFLLGIASLGFPGTLSFVGEDLLLHGILGTHPLVALPLLLTTAINGITFLRAFQRTFLGAPAHGHASVLDTVEDLLPRERIAALALCVLAFLGGLFPGPLMRLREHEVSALAGPAAAEHAEAGAHGPAIASH</sequence>
<dbReference type="KEGG" id="age:AA314_01915"/>
<evidence type="ECO:0000313" key="6">
    <source>
        <dbReference type="EMBL" id="REG33014.1"/>
    </source>
</evidence>
<reference evidence="5 7" key="1">
    <citation type="submission" date="2015-05" db="EMBL/GenBank/DDBJ databases">
        <title>Genome assembly of Archangium gephyra DSM 2261.</title>
        <authorList>
            <person name="Sharma G."/>
            <person name="Subramanian S."/>
        </authorList>
    </citation>
    <scope>NUCLEOTIDE SEQUENCE [LARGE SCALE GENOMIC DNA]</scope>
    <source>
        <strain evidence="5 7">DSM 2261</strain>
    </source>
</reference>
<dbReference type="Proteomes" id="UP000035579">
    <property type="component" value="Chromosome"/>
</dbReference>
<evidence type="ECO:0000256" key="3">
    <source>
        <dbReference type="SAM" id="Phobius"/>
    </source>
</evidence>
<dbReference type="GO" id="GO:0015990">
    <property type="term" value="P:electron transport coupled proton transport"/>
    <property type="evidence" value="ECO:0007669"/>
    <property type="project" value="TreeGrafter"/>
</dbReference>
<dbReference type="EMBL" id="CP011509">
    <property type="protein sequence ID" value="AKJ00289.1"/>
    <property type="molecule type" value="Genomic_DNA"/>
</dbReference>
<dbReference type="RefSeq" id="WP_047855148.1">
    <property type="nucleotide sequence ID" value="NZ_CP011509.1"/>
</dbReference>
<feature type="transmembrane region" description="Helical" evidence="3">
    <location>
        <begin position="241"/>
        <end position="263"/>
    </location>
</feature>
<accession>A0AAC8Q381</accession>
<dbReference type="GO" id="GO:0042773">
    <property type="term" value="P:ATP synthesis coupled electron transport"/>
    <property type="evidence" value="ECO:0007669"/>
    <property type="project" value="InterPro"/>
</dbReference>
<evidence type="ECO:0000313" key="8">
    <source>
        <dbReference type="Proteomes" id="UP000256345"/>
    </source>
</evidence>
<dbReference type="Proteomes" id="UP000256345">
    <property type="component" value="Unassembled WGS sequence"/>
</dbReference>